<proteinExistence type="predicted"/>
<feature type="region of interest" description="Disordered" evidence="1">
    <location>
        <begin position="239"/>
        <end position="292"/>
    </location>
</feature>
<reference evidence="2 3" key="1">
    <citation type="submission" date="2016-07" db="EMBL/GenBank/DDBJ databases">
        <title>Pervasive Adenine N6-methylation of Active Genes in Fungi.</title>
        <authorList>
            <consortium name="DOE Joint Genome Institute"/>
            <person name="Mondo S.J."/>
            <person name="Dannebaum R.O."/>
            <person name="Kuo R.C."/>
            <person name="Labutti K."/>
            <person name="Haridas S."/>
            <person name="Kuo A."/>
            <person name="Salamov A."/>
            <person name="Ahrendt S.R."/>
            <person name="Lipzen A."/>
            <person name="Sullivan W."/>
            <person name="Andreopoulos W.B."/>
            <person name="Clum A."/>
            <person name="Lindquist E."/>
            <person name="Daum C."/>
            <person name="Ramamoorthy G.K."/>
            <person name="Gryganskyi A."/>
            <person name="Culley D."/>
            <person name="Magnuson J.K."/>
            <person name="James T.Y."/>
            <person name="O'Malley M.A."/>
            <person name="Stajich J.E."/>
            <person name="Spatafora J.W."/>
            <person name="Visel A."/>
            <person name="Grigoriev I.V."/>
        </authorList>
    </citation>
    <scope>NUCLEOTIDE SEQUENCE [LARGE SCALE GENOMIC DNA]</scope>
    <source>
        <strain evidence="2 3">NRRL 3301</strain>
    </source>
</reference>
<feature type="region of interest" description="Disordered" evidence="1">
    <location>
        <begin position="198"/>
        <end position="218"/>
    </location>
</feature>
<protein>
    <submittedName>
        <fullName evidence="2">Uncharacterized protein</fullName>
    </submittedName>
</protein>
<dbReference type="Proteomes" id="UP000242146">
    <property type="component" value="Unassembled WGS sequence"/>
</dbReference>
<feature type="compositionally biased region" description="Basic residues" evidence="1">
    <location>
        <begin position="282"/>
        <end position="292"/>
    </location>
</feature>
<name>A0A1X2GCS6_9FUNG</name>
<feature type="compositionally biased region" description="Low complexity" evidence="1">
    <location>
        <begin position="265"/>
        <end position="281"/>
    </location>
</feature>
<comment type="caution">
    <text evidence="2">The sequence shown here is derived from an EMBL/GenBank/DDBJ whole genome shotgun (WGS) entry which is preliminary data.</text>
</comment>
<evidence type="ECO:0000256" key="1">
    <source>
        <dbReference type="SAM" id="MobiDB-lite"/>
    </source>
</evidence>
<gene>
    <name evidence="2" type="ORF">DM01DRAFT_1384621</name>
</gene>
<evidence type="ECO:0000313" key="3">
    <source>
        <dbReference type="Proteomes" id="UP000242146"/>
    </source>
</evidence>
<evidence type="ECO:0000313" key="2">
    <source>
        <dbReference type="EMBL" id="ORX50879.1"/>
    </source>
</evidence>
<sequence>MADHRRDRHWSIRRLAQWHGPANGSPAVPRPHGFDASTFLPIAHDDLVQGSLYILQLKLISIGLFEGWDDDMCCFSLLRTEAATMRWSRARYLAYDFDAYDAFDPAGNPPVYFWARYLKTHIPHNWFLLFEEARQRQRLWHATMEQFRQQRSTHLDENAEELDNDMILLAQTRTTTPPPSQPYALQETLSSISTLPLEAPTLGSECPSPISSHSPRTDQQTLLIDQQLASLTFSDERHGHAAIQEQPTTASELRSSIHKYSTTRSADATSSPQAASPSSLPQHRRSMSVRSLKKLRSSLNGIF</sequence>
<accession>A0A1X2GCS6</accession>
<dbReference type="EMBL" id="MCGT01000022">
    <property type="protein sequence ID" value="ORX50879.1"/>
    <property type="molecule type" value="Genomic_DNA"/>
</dbReference>
<organism evidence="2 3">
    <name type="scientific">Hesseltinella vesiculosa</name>
    <dbReference type="NCBI Taxonomy" id="101127"/>
    <lineage>
        <taxon>Eukaryota</taxon>
        <taxon>Fungi</taxon>
        <taxon>Fungi incertae sedis</taxon>
        <taxon>Mucoromycota</taxon>
        <taxon>Mucoromycotina</taxon>
        <taxon>Mucoromycetes</taxon>
        <taxon>Mucorales</taxon>
        <taxon>Cunninghamellaceae</taxon>
        <taxon>Hesseltinella</taxon>
    </lineage>
</organism>
<dbReference type="AlphaFoldDB" id="A0A1X2GCS6"/>
<dbReference type="OrthoDB" id="2330750at2759"/>
<keyword evidence="3" id="KW-1185">Reference proteome</keyword>
<feature type="compositionally biased region" description="Polar residues" evidence="1">
    <location>
        <begin position="245"/>
        <end position="264"/>
    </location>
</feature>